<accession>A0A9W8WB44</accession>
<reference evidence="4" key="1">
    <citation type="submission" date="2022-10" db="EMBL/GenBank/DDBJ databases">
        <title>Tapping the CABI collections for fungal endophytes: first genome assemblies for Collariella, Neodidymelliopsis, Ascochyta clinopodiicola, Didymella pomorum, Didymosphaeria variabile, Neocosmospora piperis and Neocucurbitaria cava.</title>
        <authorList>
            <person name="Hill R."/>
        </authorList>
    </citation>
    <scope>NUCLEOTIDE SEQUENCE</scope>
    <source>
        <strain evidence="4">IMI 366586</strain>
    </source>
</reference>
<protein>
    <recommendedName>
        <fullName evidence="3">Inner kinetochore subunit AME1 domain-containing protein</fullName>
    </recommendedName>
</protein>
<keyword evidence="5" id="KW-1185">Reference proteome</keyword>
<comment type="caution">
    <text evidence="4">The sequence shown here is derived from an EMBL/GenBank/DDBJ whole genome shotgun (WGS) entry which is preliminary data.</text>
</comment>
<evidence type="ECO:0000256" key="1">
    <source>
        <dbReference type="SAM" id="Coils"/>
    </source>
</evidence>
<dbReference type="EMBL" id="JAPEUR010000140">
    <property type="protein sequence ID" value="KAJ4318494.1"/>
    <property type="molecule type" value="Genomic_DNA"/>
</dbReference>
<feature type="compositionally biased region" description="Acidic residues" evidence="2">
    <location>
        <begin position="119"/>
        <end position="129"/>
    </location>
</feature>
<feature type="coiled-coil region" evidence="1">
    <location>
        <begin position="538"/>
        <end position="565"/>
    </location>
</feature>
<feature type="compositionally biased region" description="Acidic residues" evidence="2">
    <location>
        <begin position="354"/>
        <end position="367"/>
    </location>
</feature>
<feature type="compositionally biased region" description="Acidic residues" evidence="2">
    <location>
        <begin position="145"/>
        <end position="154"/>
    </location>
</feature>
<gene>
    <name evidence="4" type="ORF">N0V84_006820</name>
</gene>
<feature type="compositionally biased region" description="Basic residues" evidence="2">
    <location>
        <begin position="337"/>
        <end position="346"/>
    </location>
</feature>
<evidence type="ECO:0000313" key="5">
    <source>
        <dbReference type="Proteomes" id="UP001140502"/>
    </source>
</evidence>
<sequence>MTVGSIQGQQRRAERLNERLRGAGRAVIEDDSFNLDIAGLNIAGSTPAAPSAPAPPAPEPSARRTPNTSAKRKRLDNDIPPSAQPPGSARRRSPPSAPRDPYDLPDSSKESAAQVTTAEETEAEEEEPNVDNVEAPEPQIPSPTEEPEAEDSEPDVALPTLPNENVSGSPAAEKSKEGTQGDAHSPPDRRRNVRMSDALSSTTRLHDGLFTEEAPPSSSPLVRKVRRSEGAASIRARMSRRQSSRAAEKANDADELSPDRPTDYNPADDELSDTNPVEEEPEVEADVEAEVAEAEETEEEPVVEDEVPEETEVREEEEALEDAVAEEIDEVEAAKTIGRKRPRRSLPSRSPEVEPSEVIEEEAEEEEPAPKRRRGRPSRSPATQKQPATKPKTGTRTKPRDSEPKTTTRTKQARKTKQAAKDRRISDGTAIELTVQRWVNAKQFRQGDGEEDPIIASEVPFQNQEETVVDVFAQVCQEVVETTLAKLYETMTSTEDKEKKKECRIKIRAVDAYREQLTLQLLQLATHLNDWHSLRKRVRLIQREKLKLREDILQLKAEREQVALRMDAVRIKHEEDTKESKYRLDTSAIMHDVDLAVEQGRDAPELSRAQEKKAELANLELLVARITDEASSASSAGGMLQQVKEFNAFLERAAVALETR</sequence>
<organism evidence="4 5">
    <name type="scientific">Fusarium piperis</name>
    <dbReference type="NCBI Taxonomy" id="1435070"/>
    <lineage>
        <taxon>Eukaryota</taxon>
        <taxon>Fungi</taxon>
        <taxon>Dikarya</taxon>
        <taxon>Ascomycota</taxon>
        <taxon>Pezizomycotina</taxon>
        <taxon>Sordariomycetes</taxon>
        <taxon>Hypocreomycetidae</taxon>
        <taxon>Hypocreales</taxon>
        <taxon>Nectriaceae</taxon>
        <taxon>Fusarium</taxon>
        <taxon>Fusarium solani species complex</taxon>
    </lineage>
</organism>
<dbReference type="InterPro" id="IPR048743">
    <property type="entry name" value="AME1"/>
</dbReference>
<feature type="domain" description="Inner kinetochore subunit AME1" evidence="3">
    <location>
        <begin position="468"/>
        <end position="652"/>
    </location>
</feature>
<dbReference type="Pfam" id="PF20994">
    <property type="entry name" value="CENPU"/>
    <property type="match status" value="1"/>
</dbReference>
<evidence type="ECO:0000259" key="3">
    <source>
        <dbReference type="Pfam" id="PF20994"/>
    </source>
</evidence>
<feature type="compositionally biased region" description="Basic and acidic residues" evidence="2">
    <location>
        <begin position="246"/>
        <end position="262"/>
    </location>
</feature>
<feature type="compositionally biased region" description="Basic and acidic residues" evidence="2">
    <location>
        <begin position="100"/>
        <end position="109"/>
    </location>
</feature>
<feature type="region of interest" description="Disordered" evidence="2">
    <location>
        <begin position="42"/>
        <end position="427"/>
    </location>
</feature>
<feature type="compositionally biased region" description="Pro residues" evidence="2">
    <location>
        <begin position="50"/>
        <end position="59"/>
    </location>
</feature>
<keyword evidence="1" id="KW-0175">Coiled coil</keyword>
<name>A0A9W8WB44_9HYPO</name>
<dbReference type="AlphaFoldDB" id="A0A9W8WB44"/>
<feature type="compositionally biased region" description="Acidic residues" evidence="2">
    <location>
        <begin position="266"/>
        <end position="331"/>
    </location>
</feature>
<feature type="compositionally biased region" description="Basic and acidic residues" evidence="2">
    <location>
        <begin position="173"/>
        <end position="190"/>
    </location>
</feature>
<proteinExistence type="predicted"/>
<dbReference type="OrthoDB" id="5377952at2759"/>
<dbReference type="Proteomes" id="UP001140502">
    <property type="component" value="Unassembled WGS sequence"/>
</dbReference>
<evidence type="ECO:0000256" key="2">
    <source>
        <dbReference type="SAM" id="MobiDB-lite"/>
    </source>
</evidence>
<evidence type="ECO:0000313" key="4">
    <source>
        <dbReference type="EMBL" id="KAJ4318494.1"/>
    </source>
</evidence>